<dbReference type="Proteomes" id="UP000245802">
    <property type="component" value="Chromosome"/>
</dbReference>
<dbReference type="EMBL" id="CP025958">
    <property type="protein sequence ID" value="AWM36051.1"/>
    <property type="molecule type" value="Genomic_DNA"/>
</dbReference>
<keyword evidence="3" id="KW-1185">Reference proteome</keyword>
<keyword evidence="1" id="KW-0812">Transmembrane</keyword>
<organism evidence="2 3">
    <name type="scientific">Gemmata obscuriglobus</name>
    <dbReference type="NCBI Taxonomy" id="114"/>
    <lineage>
        <taxon>Bacteria</taxon>
        <taxon>Pseudomonadati</taxon>
        <taxon>Planctomycetota</taxon>
        <taxon>Planctomycetia</taxon>
        <taxon>Gemmatales</taxon>
        <taxon>Gemmataceae</taxon>
        <taxon>Gemmata</taxon>
    </lineage>
</organism>
<dbReference type="KEGG" id="gog:C1280_02860"/>
<gene>
    <name evidence="2" type="ORF">C1280_02860</name>
</gene>
<evidence type="ECO:0008006" key="4">
    <source>
        <dbReference type="Google" id="ProtNLM"/>
    </source>
</evidence>
<sequence length="182" mass="18447">MTPPADSGRTAHRVRAALEVTEVPMFRSLGRWLWFFALACGTVGVYGLADLGTAEPAGKLLLVGPHAAGVAVAAGVGRRRAAAGLVAVAGSATMAGLSWVDALDRQAEGFEWRFNNALSGATFCVANWFVLAVVGCVALVLSDTAAAPATPLGAGPGEEGAASCTSDTMMCRGIASRHTSAS</sequence>
<dbReference type="AlphaFoldDB" id="A0A2Z3GU27"/>
<reference evidence="2 3" key="1">
    <citation type="submission" date="2018-01" db="EMBL/GenBank/DDBJ databases">
        <title>G. obscuriglobus.</title>
        <authorList>
            <person name="Franke J."/>
            <person name="Blomberg W."/>
            <person name="Selmecki A."/>
        </authorList>
    </citation>
    <scope>NUCLEOTIDE SEQUENCE [LARGE SCALE GENOMIC DNA]</scope>
    <source>
        <strain evidence="2 3">DSM 5831</strain>
    </source>
</reference>
<protein>
    <recommendedName>
        <fullName evidence="4">Transmembrane protein</fullName>
    </recommendedName>
</protein>
<proteinExistence type="predicted"/>
<name>A0A2Z3GU27_9BACT</name>
<feature type="transmembrane region" description="Helical" evidence="1">
    <location>
        <begin position="120"/>
        <end position="141"/>
    </location>
</feature>
<accession>A0A2Z3GU27</accession>
<keyword evidence="1" id="KW-0472">Membrane</keyword>
<keyword evidence="1" id="KW-1133">Transmembrane helix</keyword>
<evidence type="ECO:0000313" key="2">
    <source>
        <dbReference type="EMBL" id="AWM36051.1"/>
    </source>
</evidence>
<evidence type="ECO:0000313" key="3">
    <source>
        <dbReference type="Proteomes" id="UP000245802"/>
    </source>
</evidence>
<feature type="transmembrane region" description="Helical" evidence="1">
    <location>
        <begin position="32"/>
        <end position="49"/>
    </location>
</feature>
<evidence type="ECO:0000256" key="1">
    <source>
        <dbReference type="SAM" id="Phobius"/>
    </source>
</evidence>
<feature type="transmembrane region" description="Helical" evidence="1">
    <location>
        <begin position="81"/>
        <end position="100"/>
    </location>
</feature>